<reference evidence="1" key="1">
    <citation type="journal article" date="2014" name="Front. Microbiol.">
        <title>High frequency of phylogenetically diverse reductive dehalogenase-homologous genes in deep subseafloor sedimentary metagenomes.</title>
        <authorList>
            <person name="Kawai M."/>
            <person name="Futagami T."/>
            <person name="Toyoda A."/>
            <person name="Takaki Y."/>
            <person name="Nishi S."/>
            <person name="Hori S."/>
            <person name="Arai W."/>
            <person name="Tsubouchi T."/>
            <person name="Morono Y."/>
            <person name="Uchiyama I."/>
            <person name="Ito T."/>
            <person name="Fujiyama A."/>
            <person name="Inagaki F."/>
            <person name="Takami H."/>
        </authorList>
    </citation>
    <scope>NUCLEOTIDE SEQUENCE</scope>
    <source>
        <strain evidence="1">Expedition CK06-06</strain>
    </source>
</reference>
<evidence type="ECO:0000313" key="1">
    <source>
        <dbReference type="EMBL" id="GAF85449.1"/>
    </source>
</evidence>
<sequence>DAAAEAVKNDLRDIFNMAGYSYYLRLNVLNQARSAGCRLDSFILLTMALPIDTHRSAS</sequence>
<organism evidence="1">
    <name type="scientific">marine sediment metagenome</name>
    <dbReference type="NCBI Taxonomy" id="412755"/>
    <lineage>
        <taxon>unclassified sequences</taxon>
        <taxon>metagenomes</taxon>
        <taxon>ecological metagenomes</taxon>
    </lineage>
</organism>
<protein>
    <submittedName>
        <fullName evidence="1">Uncharacterized protein</fullName>
    </submittedName>
</protein>
<feature type="non-terminal residue" evidence="1">
    <location>
        <position position="1"/>
    </location>
</feature>
<gene>
    <name evidence="1" type="ORF">S01H1_07192</name>
</gene>
<dbReference type="AlphaFoldDB" id="X0SWW7"/>
<name>X0SWW7_9ZZZZ</name>
<dbReference type="EMBL" id="BARS01003709">
    <property type="protein sequence ID" value="GAF85449.1"/>
    <property type="molecule type" value="Genomic_DNA"/>
</dbReference>
<accession>X0SWW7</accession>
<proteinExistence type="predicted"/>
<comment type="caution">
    <text evidence="1">The sequence shown here is derived from an EMBL/GenBank/DDBJ whole genome shotgun (WGS) entry which is preliminary data.</text>
</comment>